<organism evidence="2 3">
    <name type="scientific">Rubripirellula reticaptiva</name>
    <dbReference type="NCBI Taxonomy" id="2528013"/>
    <lineage>
        <taxon>Bacteria</taxon>
        <taxon>Pseudomonadati</taxon>
        <taxon>Planctomycetota</taxon>
        <taxon>Planctomycetia</taxon>
        <taxon>Pirellulales</taxon>
        <taxon>Pirellulaceae</taxon>
        <taxon>Rubripirellula</taxon>
    </lineage>
</organism>
<feature type="region of interest" description="Disordered" evidence="1">
    <location>
        <begin position="1"/>
        <end position="35"/>
    </location>
</feature>
<reference evidence="2 3" key="1">
    <citation type="submission" date="2019-02" db="EMBL/GenBank/DDBJ databases">
        <title>Deep-cultivation of Planctomycetes and their phenomic and genomic characterization uncovers novel biology.</title>
        <authorList>
            <person name="Wiegand S."/>
            <person name="Jogler M."/>
            <person name="Boedeker C."/>
            <person name="Pinto D."/>
            <person name="Vollmers J."/>
            <person name="Rivas-Marin E."/>
            <person name="Kohn T."/>
            <person name="Peeters S.H."/>
            <person name="Heuer A."/>
            <person name="Rast P."/>
            <person name="Oberbeckmann S."/>
            <person name="Bunk B."/>
            <person name="Jeske O."/>
            <person name="Meyerdierks A."/>
            <person name="Storesund J.E."/>
            <person name="Kallscheuer N."/>
            <person name="Luecker S."/>
            <person name="Lage O.M."/>
            <person name="Pohl T."/>
            <person name="Merkel B.J."/>
            <person name="Hornburger P."/>
            <person name="Mueller R.-W."/>
            <person name="Bruemmer F."/>
            <person name="Labrenz M."/>
            <person name="Spormann A.M."/>
            <person name="Op Den Camp H."/>
            <person name="Overmann J."/>
            <person name="Amann R."/>
            <person name="Jetten M.S.M."/>
            <person name="Mascher T."/>
            <person name="Medema M.H."/>
            <person name="Devos D.P."/>
            <person name="Kaster A.-K."/>
            <person name="Ovreas L."/>
            <person name="Rohde M."/>
            <person name="Galperin M.Y."/>
            <person name="Jogler C."/>
        </authorList>
    </citation>
    <scope>NUCLEOTIDE SEQUENCE [LARGE SCALE GENOMIC DNA]</scope>
    <source>
        <strain evidence="2 3">Poly59</strain>
    </source>
</reference>
<gene>
    <name evidence="2" type="ORF">Poly59_26650</name>
</gene>
<accession>A0A5C6F9Z3</accession>
<evidence type="ECO:0000313" key="3">
    <source>
        <dbReference type="Proteomes" id="UP000317977"/>
    </source>
</evidence>
<comment type="caution">
    <text evidence="2">The sequence shown here is derived from an EMBL/GenBank/DDBJ whole genome shotgun (WGS) entry which is preliminary data.</text>
</comment>
<protein>
    <submittedName>
        <fullName evidence="2">Uncharacterized protein</fullName>
    </submittedName>
</protein>
<evidence type="ECO:0000256" key="1">
    <source>
        <dbReference type="SAM" id="MobiDB-lite"/>
    </source>
</evidence>
<keyword evidence="3" id="KW-1185">Reference proteome</keyword>
<proteinExistence type="predicted"/>
<sequence length="112" mass="12318">MFTSGTAIKKASAQASSEEVRHSKPAKASNGPTGIEKVVKMPNAAQERKLFHWLIAKVTCTTSSSKRISISRQQSLSFARSGSVLYLKKISMVYREIHLPRTPKRTKGSGNK</sequence>
<name>A0A5C6F9Z3_9BACT</name>
<evidence type="ECO:0000313" key="2">
    <source>
        <dbReference type="EMBL" id="TWU56361.1"/>
    </source>
</evidence>
<dbReference type="AlphaFoldDB" id="A0A5C6F9Z3"/>
<dbReference type="EMBL" id="SJPX01000002">
    <property type="protein sequence ID" value="TWU56361.1"/>
    <property type="molecule type" value="Genomic_DNA"/>
</dbReference>
<dbReference type="Proteomes" id="UP000317977">
    <property type="component" value="Unassembled WGS sequence"/>
</dbReference>